<feature type="region of interest" description="Disordered" evidence="1">
    <location>
        <begin position="1"/>
        <end position="22"/>
    </location>
</feature>
<evidence type="ECO:0000256" key="1">
    <source>
        <dbReference type="SAM" id="MobiDB-lite"/>
    </source>
</evidence>
<accession>A0AAP0MW08</accession>
<comment type="caution">
    <text evidence="2">The sequence shown here is derived from an EMBL/GenBank/DDBJ whole genome shotgun (WGS) entry which is preliminary data.</text>
</comment>
<sequence>MSKRLIVSSHNHHQGGHVYSDSEDLVPRIEPHPRRQRFCQLHCIGNLIVGRCLSSPHPTKNRLFLIDTLALVRKLEAEGVPSKQAESELLCLFLPRL</sequence>
<dbReference type="EMBL" id="JBCGBO010000001">
    <property type="protein sequence ID" value="KAK9228032.1"/>
    <property type="molecule type" value="Genomic_DNA"/>
</dbReference>
<evidence type="ECO:0000313" key="2">
    <source>
        <dbReference type="EMBL" id="KAK9228032.1"/>
    </source>
</evidence>
<reference evidence="2 3" key="1">
    <citation type="submission" date="2024-05" db="EMBL/GenBank/DDBJ databases">
        <title>Haplotype-resolved chromosome-level genome assembly of Huyou (Citrus changshanensis).</title>
        <authorList>
            <person name="Miao C."/>
            <person name="Chen W."/>
            <person name="Wu Y."/>
            <person name="Wang L."/>
            <person name="Zhao S."/>
            <person name="Grierson D."/>
            <person name="Xu C."/>
            <person name="Chen K."/>
        </authorList>
    </citation>
    <scope>NUCLEOTIDE SEQUENCE [LARGE SCALE GENOMIC DNA]</scope>
    <source>
        <strain evidence="2">01-14</strain>
        <tissue evidence="2">Leaf</tissue>
    </source>
</reference>
<dbReference type="Proteomes" id="UP001428341">
    <property type="component" value="Unassembled WGS sequence"/>
</dbReference>
<name>A0AAP0MW08_9ROSI</name>
<dbReference type="AlphaFoldDB" id="A0AAP0MW08"/>
<organism evidence="2 3">
    <name type="scientific">Citrus x changshan-huyou</name>
    <dbReference type="NCBI Taxonomy" id="2935761"/>
    <lineage>
        <taxon>Eukaryota</taxon>
        <taxon>Viridiplantae</taxon>
        <taxon>Streptophyta</taxon>
        <taxon>Embryophyta</taxon>
        <taxon>Tracheophyta</taxon>
        <taxon>Spermatophyta</taxon>
        <taxon>Magnoliopsida</taxon>
        <taxon>eudicotyledons</taxon>
        <taxon>Gunneridae</taxon>
        <taxon>Pentapetalae</taxon>
        <taxon>rosids</taxon>
        <taxon>malvids</taxon>
        <taxon>Sapindales</taxon>
        <taxon>Rutaceae</taxon>
        <taxon>Aurantioideae</taxon>
        <taxon>Citrus</taxon>
    </lineage>
</organism>
<evidence type="ECO:0000313" key="3">
    <source>
        <dbReference type="Proteomes" id="UP001428341"/>
    </source>
</evidence>
<gene>
    <name evidence="2" type="ORF">WN944_020979</name>
</gene>
<protein>
    <submittedName>
        <fullName evidence="2">Uncharacterized protein</fullName>
    </submittedName>
</protein>
<keyword evidence="3" id="KW-1185">Reference proteome</keyword>
<proteinExistence type="predicted"/>